<dbReference type="InterPro" id="IPR013249">
    <property type="entry name" value="RNA_pol_sigma70_r4_t2"/>
</dbReference>
<dbReference type="Gene3D" id="1.10.1740.10">
    <property type="match status" value="1"/>
</dbReference>
<evidence type="ECO:0000256" key="3">
    <source>
        <dbReference type="ARBA" id="ARBA00023082"/>
    </source>
</evidence>
<sequence>MKAISTKEEVLIRLLKQDSQWAFNHLYQLYAHRLLAFAMEYCHQHETAEEIVQDTFIWIWNHRHDIKQEKTLFNLVFIKARHLLINAYRATVNSPRFEDYVEYSNRLGTEHVDSQLEYDEFVRIIEQGLKRLPPTQQRVIRLSRLEQKSIKEIAALLNMKEQSVRNQLSLGLKQLMSLISRSGYGVLLALLIP</sequence>
<proteinExistence type="inferred from homology"/>
<evidence type="ECO:0000259" key="6">
    <source>
        <dbReference type="Pfam" id="PF08281"/>
    </source>
</evidence>
<evidence type="ECO:0000259" key="5">
    <source>
        <dbReference type="Pfam" id="PF04542"/>
    </source>
</evidence>
<accession>A0A2N6QQN0</accession>
<dbReference type="OrthoDB" id="1342792at2"/>
<keyword evidence="4" id="KW-0804">Transcription</keyword>
<organism evidence="7 8">
    <name type="scientific">Hoylesella buccalis</name>
    <dbReference type="NCBI Taxonomy" id="28127"/>
    <lineage>
        <taxon>Bacteria</taxon>
        <taxon>Pseudomonadati</taxon>
        <taxon>Bacteroidota</taxon>
        <taxon>Bacteroidia</taxon>
        <taxon>Bacteroidales</taxon>
        <taxon>Prevotellaceae</taxon>
        <taxon>Hoylesella</taxon>
    </lineage>
</organism>
<feature type="domain" description="RNA polymerase sigma-70 region 2" evidence="5">
    <location>
        <begin position="26"/>
        <end position="89"/>
    </location>
</feature>
<dbReference type="Pfam" id="PF08281">
    <property type="entry name" value="Sigma70_r4_2"/>
    <property type="match status" value="1"/>
</dbReference>
<feature type="domain" description="RNA polymerase sigma factor 70 region 4 type 2" evidence="6">
    <location>
        <begin position="124"/>
        <end position="175"/>
    </location>
</feature>
<dbReference type="GO" id="GO:0016987">
    <property type="term" value="F:sigma factor activity"/>
    <property type="evidence" value="ECO:0007669"/>
    <property type="project" value="UniProtKB-KW"/>
</dbReference>
<reference evidence="7 8" key="1">
    <citation type="submission" date="2017-09" db="EMBL/GenBank/DDBJ databases">
        <title>Bacterial strain isolated from the female urinary microbiota.</title>
        <authorList>
            <person name="Thomas-White K."/>
            <person name="Kumar N."/>
            <person name="Forster S."/>
            <person name="Putonti C."/>
            <person name="Lawley T."/>
            <person name="Wolfe A.J."/>
        </authorList>
    </citation>
    <scope>NUCLEOTIDE SEQUENCE [LARGE SCALE GENOMIC DNA]</scope>
    <source>
        <strain evidence="7 8">UMB0536</strain>
    </source>
</reference>
<dbReference type="GO" id="GO:0003677">
    <property type="term" value="F:DNA binding"/>
    <property type="evidence" value="ECO:0007669"/>
    <property type="project" value="InterPro"/>
</dbReference>
<dbReference type="SUPFAM" id="SSF88946">
    <property type="entry name" value="Sigma2 domain of RNA polymerase sigma factors"/>
    <property type="match status" value="1"/>
</dbReference>
<dbReference type="InterPro" id="IPR013325">
    <property type="entry name" value="RNA_pol_sigma_r2"/>
</dbReference>
<keyword evidence="3" id="KW-0731">Sigma factor</keyword>
<evidence type="ECO:0000313" key="7">
    <source>
        <dbReference type="EMBL" id="PMC24076.1"/>
    </source>
</evidence>
<comment type="caution">
    <text evidence="7">The sequence shown here is derived from an EMBL/GenBank/DDBJ whole genome shotgun (WGS) entry which is preliminary data.</text>
</comment>
<dbReference type="SUPFAM" id="SSF88659">
    <property type="entry name" value="Sigma3 and sigma4 domains of RNA polymerase sigma factors"/>
    <property type="match status" value="1"/>
</dbReference>
<dbReference type="AlphaFoldDB" id="A0A2N6QQN0"/>
<dbReference type="PANTHER" id="PTHR43133">
    <property type="entry name" value="RNA POLYMERASE ECF-TYPE SIGMA FACTO"/>
    <property type="match status" value="1"/>
</dbReference>
<keyword evidence="2" id="KW-0805">Transcription regulation</keyword>
<dbReference type="EMBL" id="PNGJ01000005">
    <property type="protein sequence ID" value="PMC24076.1"/>
    <property type="molecule type" value="Genomic_DNA"/>
</dbReference>
<evidence type="ECO:0000256" key="2">
    <source>
        <dbReference type="ARBA" id="ARBA00023015"/>
    </source>
</evidence>
<dbReference type="InterPro" id="IPR039425">
    <property type="entry name" value="RNA_pol_sigma-70-like"/>
</dbReference>
<protein>
    <submittedName>
        <fullName evidence="7">RNA polymerase sigma-70 factor</fullName>
    </submittedName>
</protein>
<dbReference type="NCBIfam" id="TIGR02937">
    <property type="entry name" value="sigma70-ECF"/>
    <property type="match status" value="1"/>
</dbReference>
<dbReference type="InterPro" id="IPR007627">
    <property type="entry name" value="RNA_pol_sigma70_r2"/>
</dbReference>
<dbReference type="PANTHER" id="PTHR43133:SF46">
    <property type="entry name" value="RNA POLYMERASE SIGMA-70 FACTOR ECF SUBFAMILY"/>
    <property type="match status" value="1"/>
</dbReference>
<dbReference type="CDD" id="cd06171">
    <property type="entry name" value="Sigma70_r4"/>
    <property type="match status" value="1"/>
</dbReference>
<dbReference type="InterPro" id="IPR013324">
    <property type="entry name" value="RNA_pol_sigma_r3/r4-like"/>
</dbReference>
<comment type="similarity">
    <text evidence="1">Belongs to the sigma-70 factor family. ECF subfamily.</text>
</comment>
<dbReference type="InterPro" id="IPR014284">
    <property type="entry name" value="RNA_pol_sigma-70_dom"/>
</dbReference>
<dbReference type="Proteomes" id="UP000235564">
    <property type="component" value="Unassembled WGS sequence"/>
</dbReference>
<evidence type="ECO:0000313" key="8">
    <source>
        <dbReference type="Proteomes" id="UP000235564"/>
    </source>
</evidence>
<name>A0A2N6QQN0_9BACT</name>
<dbReference type="GO" id="GO:0006352">
    <property type="term" value="P:DNA-templated transcription initiation"/>
    <property type="evidence" value="ECO:0007669"/>
    <property type="project" value="InterPro"/>
</dbReference>
<evidence type="ECO:0000256" key="1">
    <source>
        <dbReference type="ARBA" id="ARBA00010641"/>
    </source>
</evidence>
<evidence type="ECO:0000256" key="4">
    <source>
        <dbReference type="ARBA" id="ARBA00023163"/>
    </source>
</evidence>
<dbReference type="RefSeq" id="WP_102697400.1">
    <property type="nucleotide sequence ID" value="NZ_CAUPNR010000006.1"/>
</dbReference>
<dbReference type="InterPro" id="IPR036388">
    <property type="entry name" value="WH-like_DNA-bd_sf"/>
</dbReference>
<dbReference type="Pfam" id="PF04542">
    <property type="entry name" value="Sigma70_r2"/>
    <property type="match status" value="1"/>
</dbReference>
<dbReference type="Gene3D" id="1.10.10.10">
    <property type="entry name" value="Winged helix-like DNA-binding domain superfamily/Winged helix DNA-binding domain"/>
    <property type="match status" value="1"/>
</dbReference>
<gene>
    <name evidence="7" type="ORF">CJ231_07290</name>
</gene>